<proteinExistence type="predicted"/>
<organism evidence="1">
    <name type="scientific">uncultured Thermomicrobiales bacterium</name>
    <dbReference type="NCBI Taxonomy" id="1645740"/>
    <lineage>
        <taxon>Bacteria</taxon>
        <taxon>Pseudomonadati</taxon>
        <taxon>Thermomicrobiota</taxon>
        <taxon>Thermomicrobia</taxon>
        <taxon>Thermomicrobiales</taxon>
        <taxon>environmental samples</taxon>
    </lineage>
</organism>
<dbReference type="EMBL" id="CADCWL010000044">
    <property type="protein sequence ID" value="CAA9554432.1"/>
    <property type="molecule type" value="Genomic_DNA"/>
</dbReference>
<name>A0A6J4ULP3_9BACT</name>
<accession>A0A6J4ULP3</accession>
<evidence type="ECO:0000313" key="1">
    <source>
        <dbReference type="EMBL" id="CAA9554432.1"/>
    </source>
</evidence>
<gene>
    <name evidence="1" type="ORF">AVDCRST_MAG19-1102</name>
</gene>
<sequence length="80" mass="8565">MRGLGKRAGRGAGFVVVGATSTSAERMVRRVRGDQHREEVARLRAPGVLLGEKPGAVLRDRFGLDALRAGYAGYRRNGAS</sequence>
<reference evidence="1" key="1">
    <citation type="submission" date="2020-02" db="EMBL/GenBank/DDBJ databases">
        <authorList>
            <person name="Meier V. D."/>
        </authorList>
    </citation>
    <scope>NUCLEOTIDE SEQUENCE</scope>
    <source>
        <strain evidence="1">AVDCRST_MAG19</strain>
    </source>
</reference>
<protein>
    <submittedName>
        <fullName evidence="1">Uncharacterized protein</fullName>
    </submittedName>
</protein>
<dbReference type="AlphaFoldDB" id="A0A6J4ULP3"/>